<dbReference type="InterPro" id="IPR000782">
    <property type="entry name" value="FAS1_domain"/>
</dbReference>
<evidence type="ECO:0000313" key="3">
    <source>
        <dbReference type="EMBL" id="CAB4744510.1"/>
    </source>
</evidence>
<dbReference type="SMART" id="SM00554">
    <property type="entry name" value="FAS1"/>
    <property type="match status" value="1"/>
</dbReference>
<organism evidence="2">
    <name type="scientific">freshwater metagenome</name>
    <dbReference type="NCBI Taxonomy" id="449393"/>
    <lineage>
        <taxon>unclassified sequences</taxon>
        <taxon>metagenomes</taxon>
        <taxon>ecological metagenomes</taxon>
    </lineage>
</organism>
<dbReference type="PROSITE" id="PS50213">
    <property type="entry name" value="FAS1"/>
    <property type="match status" value="1"/>
</dbReference>
<dbReference type="EMBL" id="CAEZYU010000055">
    <property type="protein sequence ID" value="CAB4744510.1"/>
    <property type="molecule type" value="Genomic_DNA"/>
</dbReference>
<dbReference type="PANTHER" id="PTHR10900:SF77">
    <property type="entry name" value="FI19380P1"/>
    <property type="match status" value="1"/>
</dbReference>
<dbReference type="PANTHER" id="PTHR10900">
    <property type="entry name" value="PERIOSTIN-RELATED"/>
    <property type="match status" value="1"/>
</dbReference>
<dbReference type="Gene3D" id="2.30.180.10">
    <property type="entry name" value="FAS1 domain"/>
    <property type="match status" value="1"/>
</dbReference>
<proteinExistence type="predicted"/>
<dbReference type="InterPro" id="IPR050904">
    <property type="entry name" value="Adhesion/Biosynth-related"/>
</dbReference>
<dbReference type="SUPFAM" id="SSF82153">
    <property type="entry name" value="FAS1 domain"/>
    <property type="match status" value="1"/>
</dbReference>
<protein>
    <submittedName>
        <fullName evidence="2">Unannotated protein</fullName>
    </submittedName>
</protein>
<dbReference type="Pfam" id="PF02469">
    <property type="entry name" value="Fasciclin"/>
    <property type="match status" value="1"/>
</dbReference>
<evidence type="ECO:0000313" key="4">
    <source>
        <dbReference type="EMBL" id="CAB4915459.1"/>
    </source>
</evidence>
<feature type="domain" description="FAS1" evidence="1">
    <location>
        <begin position="51"/>
        <end position="183"/>
    </location>
</feature>
<dbReference type="PROSITE" id="PS51257">
    <property type="entry name" value="PROKAR_LIPOPROTEIN"/>
    <property type="match status" value="1"/>
</dbReference>
<dbReference type="GO" id="GO:0005615">
    <property type="term" value="C:extracellular space"/>
    <property type="evidence" value="ECO:0007669"/>
    <property type="project" value="TreeGrafter"/>
</dbReference>
<gene>
    <name evidence="2" type="ORF">UFOPK1358_01589</name>
    <name evidence="3" type="ORF">UFOPK2766_01278</name>
    <name evidence="4" type="ORF">UFOPK3519_01666</name>
</gene>
<dbReference type="AlphaFoldDB" id="A0A6J6CGQ8"/>
<accession>A0A6J6CGQ8</accession>
<dbReference type="InterPro" id="IPR036378">
    <property type="entry name" value="FAS1_dom_sf"/>
</dbReference>
<dbReference type="FunFam" id="2.30.180.10:FF:000032">
    <property type="entry name" value="Fasciclin domain-containing protein, putative"/>
    <property type="match status" value="1"/>
</dbReference>
<name>A0A6J6CGQ8_9ZZZZ</name>
<evidence type="ECO:0000259" key="1">
    <source>
        <dbReference type="PROSITE" id="PS50213"/>
    </source>
</evidence>
<sequence>MRNKFMIGSLALVLGFGLVAGACSSDSDTETTTTKAGDTTTTMAGDDMAGDQTIVEIAVGNPDFTTLVELVTAAGLAETLSGEGPFTVFAPVNAAFAEIPAATLTELAADPTGALTDVLKLHVIAGNVDSAAATEAVGKCVETLGGKVLIGQEGDNLTFGGATITDVDITGSNGTIHVIDGVVTEAAADCPM</sequence>
<reference evidence="2" key="1">
    <citation type="submission" date="2020-05" db="EMBL/GenBank/DDBJ databases">
        <authorList>
            <person name="Chiriac C."/>
            <person name="Salcher M."/>
            <person name="Ghai R."/>
            <person name="Kavagutti S V."/>
        </authorList>
    </citation>
    <scope>NUCLEOTIDE SEQUENCE</scope>
</reference>
<evidence type="ECO:0000313" key="2">
    <source>
        <dbReference type="EMBL" id="CAB4550424.1"/>
    </source>
</evidence>
<dbReference type="EMBL" id="CAEZSF010000188">
    <property type="protein sequence ID" value="CAB4550424.1"/>
    <property type="molecule type" value="Genomic_DNA"/>
</dbReference>
<dbReference type="EMBL" id="CAFBMG010000178">
    <property type="protein sequence ID" value="CAB4915459.1"/>
    <property type="molecule type" value="Genomic_DNA"/>
</dbReference>